<evidence type="ECO:0000313" key="5">
    <source>
        <dbReference type="EMBL" id="RHW45019.1"/>
    </source>
</evidence>
<evidence type="ECO:0000259" key="4">
    <source>
        <dbReference type="PROSITE" id="PS51186"/>
    </source>
</evidence>
<keyword evidence="2" id="KW-0012">Acyltransferase</keyword>
<dbReference type="AlphaFoldDB" id="A0A417Z305"/>
<dbReference type="Pfam" id="PF13508">
    <property type="entry name" value="Acetyltransf_7"/>
    <property type="match status" value="1"/>
</dbReference>
<evidence type="ECO:0000256" key="3">
    <source>
        <dbReference type="SAM" id="MobiDB-lite"/>
    </source>
</evidence>
<feature type="domain" description="N-acetyltransferase" evidence="4">
    <location>
        <begin position="10"/>
        <end position="159"/>
    </location>
</feature>
<dbReference type="Proteomes" id="UP000285376">
    <property type="component" value="Unassembled WGS sequence"/>
</dbReference>
<gene>
    <name evidence="5" type="ORF">D1832_10935</name>
</gene>
<keyword evidence="1 5" id="KW-0808">Transferase</keyword>
<feature type="region of interest" description="Disordered" evidence="3">
    <location>
        <begin position="134"/>
        <end position="159"/>
    </location>
</feature>
<evidence type="ECO:0000313" key="6">
    <source>
        <dbReference type="Proteomes" id="UP000285376"/>
    </source>
</evidence>
<organism evidence="5 6">
    <name type="scientific">Dermacoccus abyssi</name>
    <dbReference type="NCBI Taxonomy" id="322596"/>
    <lineage>
        <taxon>Bacteria</taxon>
        <taxon>Bacillati</taxon>
        <taxon>Actinomycetota</taxon>
        <taxon>Actinomycetes</taxon>
        <taxon>Micrococcales</taxon>
        <taxon>Dermacoccaceae</taxon>
        <taxon>Dermacoccus</taxon>
    </lineage>
</organism>
<dbReference type="PANTHER" id="PTHR43800">
    <property type="entry name" value="PEPTIDYL-LYSINE N-ACETYLTRANSFERASE YJAB"/>
    <property type="match status" value="1"/>
</dbReference>
<protein>
    <submittedName>
        <fullName evidence="5">N-acetyltransferase</fullName>
    </submittedName>
</protein>
<name>A0A417Z305_9MICO</name>
<dbReference type="InterPro" id="IPR000182">
    <property type="entry name" value="GNAT_dom"/>
</dbReference>
<dbReference type="GO" id="GO:0016747">
    <property type="term" value="F:acyltransferase activity, transferring groups other than amino-acyl groups"/>
    <property type="evidence" value="ECO:0007669"/>
    <property type="project" value="InterPro"/>
</dbReference>
<dbReference type="Gene3D" id="3.40.630.30">
    <property type="match status" value="1"/>
</dbReference>
<dbReference type="PANTHER" id="PTHR43800:SF1">
    <property type="entry name" value="PEPTIDYL-LYSINE N-ACETYLTRANSFERASE YJAB"/>
    <property type="match status" value="1"/>
</dbReference>
<dbReference type="SUPFAM" id="SSF55729">
    <property type="entry name" value="Acyl-CoA N-acyltransferases (Nat)"/>
    <property type="match status" value="1"/>
</dbReference>
<evidence type="ECO:0000256" key="1">
    <source>
        <dbReference type="ARBA" id="ARBA00022679"/>
    </source>
</evidence>
<dbReference type="EMBL" id="QWLM01000012">
    <property type="protein sequence ID" value="RHW45019.1"/>
    <property type="molecule type" value="Genomic_DNA"/>
</dbReference>
<dbReference type="PROSITE" id="PS51186">
    <property type="entry name" value="GNAT"/>
    <property type="match status" value="1"/>
</dbReference>
<dbReference type="RefSeq" id="WP_118914022.1">
    <property type="nucleotide sequence ID" value="NZ_CBCRVH010000022.1"/>
</dbReference>
<reference evidence="5 6" key="1">
    <citation type="submission" date="2018-08" db="EMBL/GenBank/DDBJ databases">
        <title>Whole genome sequence analysis of Dermacoccus abyssi bacteria isolated from Deep Mariana trench Micromonospora spp reveals genes involved in the environmental adaptation and production of secondary metabolites.</title>
        <authorList>
            <person name="Abdel-Mageed W.M."/>
            <person name="Lehri B."/>
            <person name="Nouioui I."/>
            <person name="Goodfellow I."/>
            <person name="Jaspars M."/>
            <person name="Karlyshev A."/>
        </authorList>
    </citation>
    <scope>NUCLEOTIDE SEQUENCE [LARGE SCALE GENOMIC DNA]</scope>
    <source>
        <strain evidence="5 6">MT1.1</strain>
    </source>
</reference>
<evidence type="ECO:0000256" key="2">
    <source>
        <dbReference type="ARBA" id="ARBA00023315"/>
    </source>
</evidence>
<accession>A0A417Z305</accession>
<proteinExistence type="predicted"/>
<comment type="caution">
    <text evidence="5">The sequence shown here is derived from an EMBL/GenBank/DDBJ whole genome shotgun (WGS) entry which is preliminary data.</text>
</comment>
<dbReference type="InterPro" id="IPR016181">
    <property type="entry name" value="Acyl_CoA_acyltransferase"/>
</dbReference>
<dbReference type="CDD" id="cd04301">
    <property type="entry name" value="NAT_SF"/>
    <property type="match status" value="1"/>
</dbReference>
<sequence>MTRESVRPPAVVRPASTDDADAITAVFLASRAAAMPYLTRLHDDDETRWWLTHVVMPECQVWVAQELDAPQLLGFVAVKDDVLEHLYLSPEHRRRGIGSQLPEQAYRASPDRLTLRVFTRNTDARAFYERHGFQPLDENDGSRNEENEPDMTYGWTRYR</sequence>